<organism evidence="2 3">
    <name type="scientific">Moraxella bovoculi</name>
    <dbReference type="NCBI Taxonomy" id="386891"/>
    <lineage>
        <taxon>Bacteria</taxon>
        <taxon>Pseudomonadati</taxon>
        <taxon>Pseudomonadota</taxon>
        <taxon>Gammaproteobacteria</taxon>
        <taxon>Moraxellales</taxon>
        <taxon>Moraxellaceae</taxon>
        <taxon>Moraxella</taxon>
    </lineage>
</organism>
<sequence>MSFCTYSIYNQKLLDSDEAVFCFVHSGRLTRLLDKPFRENKREYLYRAKRVGINAKRRSGKADILTPEYCMYYIDVPHATSPMASVYYDGLSQDCNPVVYLNTGFIGNTARMMFYSNGRLSDAELAKFQVYVFDVSTAQETTVGMNLYDREGNVTFSSRSQPMSVHTKHVHDNIPDYYKYVTNREASLAEDGYFSRRKWEDYYYLARGDFRFEMGKRLNAGTRIDDLVPSTIQSKSAGLASATVRHLKYYPANALELMGYVGLNKRGDIPNLKEGQEFPILGGHYTHIGYINKHVLSHTPILTAIGCSDKPAVLFSVSFDDIKRDGTVRQGGTLPGSRRVLFTEYTSFDFVDIKNLPFPFTRRPS</sequence>
<gene>
    <name evidence="1" type="ORF">AAX06_07160</name>
    <name evidence="2" type="ORF">AAX06_09790</name>
</gene>
<evidence type="ECO:0000313" key="1">
    <source>
        <dbReference type="EMBL" id="AKG07973.1"/>
    </source>
</evidence>
<dbReference type="Proteomes" id="UP000077465">
    <property type="component" value="Chromosome"/>
</dbReference>
<dbReference type="RefSeq" id="WP_046696437.1">
    <property type="nucleotide sequence ID" value="NZ_CP011376.1"/>
</dbReference>
<reference evidence="2 3" key="1">
    <citation type="submission" date="2015-05" db="EMBL/GenBank/DDBJ databases">
        <authorList>
            <person name="Dickey A."/>
            <person name="Clawson M."/>
            <person name="Bono J."/>
            <person name="Loy J.D."/>
        </authorList>
    </citation>
    <scope>NUCLEOTIDE SEQUENCE [LARGE SCALE GENOMIC DNA]</scope>
    <source>
        <strain evidence="2 3">22581</strain>
    </source>
</reference>
<accession>A0AAC8PWN9</accession>
<evidence type="ECO:0000313" key="3">
    <source>
        <dbReference type="Proteomes" id="UP000077465"/>
    </source>
</evidence>
<proteinExistence type="predicted"/>
<protein>
    <submittedName>
        <fullName evidence="2">Uncharacterized protein</fullName>
    </submittedName>
</protein>
<evidence type="ECO:0000313" key="2">
    <source>
        <dbReference type="EMBL" id="AKG08383.1"/>
    </source>
</evidence>
<dbReference type="EMBL" id="CP011376">
    <property type="protein sequence ID" value="AKG08383.1"/>
    <property type="molecule type" value="Genomic_DNA"/>
</dbReference>
<dbReference type="EMBL" id="CP011376">
    <property type="protein sequence ID" value="AKG07973.1"/>
    <property type="molecule type" value="Genomic_DNA"/>
</dbReference>
<dbReference type="AlphaFoldDB" id="A0AAC8PWN9"/>
<name>A0AAC8PWN9_9GAMM</name>